<evidence type="ECO:0008006" key="3">
    <source>
        <dbReference type="Google" id="ProtNLM"/>
    </source>
</evidence>
<gene>
    <name evidence="1" type="ORF">QF205_07860</name>
</gene>
<sequence length="208" mass="22844">MALQALLGELHPGWLTGPDLDADMVARAATSRLGRRLLLRALPAGALDGLFAPAPGAGTAVAIRQRWPRARLQPLVRDLGVLAYAPVIRGEVRREPVRWLRRNLGNSYLLALDRSVWDGRVDSAIHARLSAHWESLLADPEFLSDPGVLDAALDRQGRGELLAWALRRNRPLACWLQLQHAPEDVAPAHLPEKALLVVVSHHEGRDGD</sequence>
<dbReference type="EMBL" id="JARYGX010000017">
    <property type="protein sequence ID" value="MDH7452991.1"/>
    <property type="molecule type" value="Genomic_DNA"/>
</dbReference>
<reference evidence="1" key="1">
    <citation type="journal article" date="2007" name="Int. J. Syst. Evol. Microbiol.">
        <title>Luteimonas composti sp. nov., a moderately thermophilic bacterium isolated from food waste.</title>
        <authorList>
            <person name="Young C.C."/>
            <person name="Kampfer P."/>
            <person name="Chen W.M."/>
            <person name="Yen W.S."/>
            <person name="Arun A.B."/>
            <person name="Lai W.A."/>
            <person name="Shen F.T."/>
            <person name="Rekha P.D."/>
            <person name="Lin K.Y."/>
            <person name="Chou J.H."/>
        </authorList>
    </citation>
    <scope>NUCLEOTIDE SEQUENCE</scope>
    <source>
        <strain evidence="1">CC-YY355</strain>
    </source>
</reference>
<comment type="caution">
    <text evidence="1">The sequence shown here is derived from an EMBL/GenBank/DDBJ whole genome shotgun (WGS) entry which is preliminary data.</text>
</comment>
<accession>A0ABT6MQT8</accession>
<name>A0ABT6MQT8_9GAMM</name>
<protein>
    <recommendedName>
        <fullName evidence="3">Type III secretion protein</fullName>
    </recommendedName>
</protein>
<proteinExistence type="predicted"/>
<evidence type="ECO:0000313" key="1">
    <source>
        <dbReference type="EMBL" id="MDH7452991.1"/>
    </source>
</evidence>
<dbReference type="Proteomes" id="UP001160550">
    <property type="component" value="Unassembled WGS sequence"/>
</dbReference>
<evidence type="ECO:0000313" key="2">
    <source>
        <dbReference type="Proteomes" id="UP001160550"/>
    </source>
</evidence>
<reference evidence="1" key="2">
    <citation type="submission" date="2023-04" db="EMBL/GenBank/DDBJ databases">
        <authorList>
            <person name="Sun J.-Q."/>
        </authorList>
    </citation>
    <scope>NUCLEOTIDE SEQUENCE</scope>
    <source>
        <strain evidence="1">CC-YY355</strain>
    </source>
</reference>
<keyword evidence="2" id="KW-1185">Reference proteome</keyword>
<organism evidence="1 2">
    <name type="scientific">Luteimonas composti</name>
    <dbReference type="NCBI Taxonomy" id="398257"/>
    <lineage>
        <taxon>Bacteria</taxon>
        <taxon>Pseudomonadati</taxon>
        <taxon>Pseudomonadota</taxon>
        <taxon>Gammaproteobacteria</taxon>
        <taxon>Lysobacterales</taxon>
        <taxon>Lysobacteraceae</taxon>
        <taxon>Luteimonas</taxon>
    </lineage>
</organism>
<dbReference type="RefSeq" id="WP_280942203.1">
    <property type="nucleotide sequence ID" value="NZ_JARYGX010000017.1"/>
</dbReference>